<dbReference type="Proteomes" id="UP000595140">
    <property type="component" value="Unassembled WGS sequence"/>
</dbReference>
<gene>
    <name evidence="2" type="ORF">CCAM_LOCUS4753</name>
</gene>
<reference evidence="2 3" key="1">
    <citation type="submission" date="2018-04" db="EMBL/GenBank/DDBJ databases">
        <authorList>
            <person name="Vogel A."/>
        </authorList>
    </citation>
    <scope>NUCLEOTIDE SEQUENCE [LARGE SCALE GENOMIC DNA]</scope>
</reference>
<protein>
    <submittedName>
        <fullName evidence="2">Uncharacterized protein</fullName>
    </submittedName>
</protein>
<name>A0A484KIL1_9ASTE</name>
<organism evidence="2 3">
    <name type="scientific">Cuscuta campestris</name>
    <dbReference type="NCBI Taxonomy" id="132261"/>
    <lineage>
        <taxon>Eukaryota</taxon>
        <taxon>Viridiplantae</taxon>
        <taxon>Streptophyta</taxon>
        <taxon>Embryophyta</taxon>
        <taxon>Tracheophyta</taxon>
        <taxon>Spermatophyta</taxon>
        <taxon>Magnoliopsida</taxon>
        <taxon>eudicotyledons</taxon>
        <taxon>Gunneridae</taxon>
        <taxon>Pentapetalae</taxon>
        <taxon>asterids</taxon>
        <taxon>lamiids</taxon>
        <taxon>Solanales</taxon>
        <taxon>Convolvulaceae</taxon>
        <taxon>Cuscuteae</taxon>
        <taxon>Cuscuta</taxon>
        <taxon>Cuscuta subgen. Grammica</taxon>
        <taxon>Cuscuta sect. Cleistogrammica</taxon>
    </lineage>
</organism>
<dbReference type="AlphaFoldDB" id="A0A484KIL1"/>
<accession>A0A484KIL1</accession>
<evidence type="ECO:0000313" key="3">
    <source>
        <dbReference type="Proteomes" id="UP000595140"/>
    </source>
</evidence>
<feature type="region of interest" description="Disordered" evidence="1">
    <location>
        <begin position="85"/>
        <end position="136"/>
    </location>
</feature>
<evidence type="ECO:0000313" key="2">
    <source>
        <dbReference type="EMBL" id="VFQ62977.1"/>
    </source>
</evidence>
<proteinExistence type="predicted"/>
<dbReference type="EMBL" id="OOIL02000252">
    <property type="protein sequence ID" value="VFQ62977.1"/>
    <property type="molecule type" value="Genomic_DNA"/>
</dbReference>
<sequence length="183" mass="20052">MNWRLGSRRWVVGLPEMALGELAMAGTDDEGSRRILRSRTTLARWRLRLDKDLSPASIEIAVIVLAPLSYSIRRHGLRRQGGRVRPATIYRGDDGERSGNLEPASSDDVWPNPSINSSEFFSGKSETRQRSIQRRVPAATLVTDQSGLTTISAGNPLSSDLCSGEVQQLGQSNSQHPVAAESQ</sequence>
<feature type="region of interest" description="Disordered" evidence="1">
    <location>
        <begin position="162"/>
        <end position="183"/>
    </location>
</feature>
<evidence type="ECO:0000256" key="1">
    <source>
        <dbReference type="SAM" id="MobiDB-lite"/>
    </source>
</evidence>
<keyword evidence="3" id="KW-1185">Reference proteome</keyword>